<dbReference type="PROSITE" id="PS51417">
    <property type="entry name" value="ARF"/>
    <property type="match status" value="1"/>
</dbReference>
<evidence type="ECO:0000313" key="5">
    <source>
        <dbReference type="Proteomes" id="UP000193411"/>
    </source>
</evidence>
<dbReference type="Pfam" id="PF00071">
    <property type="entry name" value="Ras"/>
    <property type="match status" value="1"/>
</dbReference>
<gene>
    <name evidence="4" type="ORF">BCR44DRAFT_49170</name>
</gene>
<feature type="compositionally biased region" description="Polar residues" evidence="3">
    <location>
        <begin position="231"/>
        <end position="248"/>
    </location>
</feature>
<dbReference type="GO" id="GO:0005525">
    <property type="term" value="F:GTP binding"/>
    <property type="evidence" value="ECO:0007669"/>
    <property type="project" value="UniProtKB-KW"/>
</dbReference>
<keyword evidence="2" id="KW-0342">GTP-binding</keyword>
<accession>A0A1Y2HJ70</accession>
<organism evidence="4 5">
    <name type="scientific">Catenaria anguillulae PL171</name>
    <dbReference type="NCBI Taxonomy" id="765915"/>
    <lineage>
        <taxon>Eukaryota</taxon>
        <taxon>Fungi</taxon>
        <taxon>Fungi incertae sedis</taxon>
        <taxon>Blastocladiomycota</taxon>
        <taxon>Blastocladiomycetes</taxon>
        <taxon>Blastocladiales</taxon>
        <taxon>Catenariaceae</taxon>
        <taxon>Catenaria</taxon>
    </lineage>
</organism>
<evidence type="ECO:0000313" key="4">
    <source>
        <dbReference type="EMBL" id="ORZ33132.1"/>
    </source>
</evidence>
<dbReference type="Proteomes" id="UP000193411">
    <property type="component" value="Unassembled WGS sequence"/>
</dbReference>
<dbReference type="SMART" id="SM00175">
    <property type="entry name" value="RAB"/>
    <property type="match status" value="1"/>
</dbReference>
<dbReference type="OrthoDB" id="6585768at2759"/>
<keyword evidence="5" id="KW-1185">Reference proteome</keyword>
<feature type="compositionally biased region" description="Low complexity" evidence="3">
    <location>
        <begin position="260"/>
        <end position="274"/>
    </location>
</feature>
<dbReference type="PROSITE" id="PS51419">
    <property type="entry name" value="RAB"/>
    <property type="match status" value="1"/>
</dbReference>
<comment type="caution">
    <text evidence="4">The sequence shown here is derived from an EMBL/GenBank/DDBJ whole genome shotgun (WGS) entry which is preliminary data.</text>
</comment>
<protein>
    <submittedName>
        <fullName evidence="4">p-loop containing nucleoside triphosphate hydrolase protein</fullName>
    </submittedName>
</protein>
<evidence type="ECO:0000256" key="3">
    <source>
        <dbReference type="SAM" id="MobiDB-lite"/>
    </source>
</evidence>
<dbReference type="Gene3D" id="3.40.50.300">
    <property type="entry name" value="P-loop containing nucleotide triphosphate hydrolases"/>
    <property type="match status" value="1"/>
</dbReference>
<dbReference type="InterPro" id="IPR050227">
    <property type="entry name" value="Rab"/>
</dbReference>
<keyword evidence="1" id="KW-0547">Nucleotide-binding</keyword>
<dbReference type="PROSITE" id="PS51420">
    <property type="entry name" value="RHO"/>
    <property type="match status" value="1"/>
</dbReference>
<evidence type="ECO:0000256" key="2">
    <source>
        <dbReference type="ARBA" id="ARBA00023134"/>
    </source>
</evidence>
<dbReference type="GO" id="GO:0003924">
    <property type="term" value="F:GTPase activity"/>
    <property type="evidence" value="ECO:0007669"/>
    <property type="project" value="InterPro"/>
</dbReference>
<dbReference type="EMBL" id="MCFL01000038">
    <property type="protein sequence ID" value="ORZ33132.1"/>
    <property type="molecule type" value="Genomic_DNA"/>
</dbReference>
<dbReference type="PANTHER" id="PTHR47977">
    <property type="entry name" value="RAS-RELATED PROTEIN RAB"/>
    <property type="match status" value="1"/>
</dbReference>
<dbReference type="PRINTS" id="PR00449">
    <property type="entry name" value="RASTRNSFRMNG"/>
</dbReference>
<evidence type="ECO:0000256" key="1">
    <source>
        <dbReference type="ARBA" id="ARBA00022741"/>
    </source>
</evidence>
<proteinExistence type="predicted"/>
<dbReference type="FunFam" id="3.40.50.300:FF:001447">
    <property type="entry name" value="Ras-related protein Rab-1B"/>
    <property type="match status" value="1"/>
</dbReference>
<sequence>MPAPNTLQFNDLDATLKVLIVGSGSVGKSSLIRRLTRGEFNSTYKKTVGVDYAERTVTTSLGDVRLMVWDTAGQEEFDKLAQQYYNGAHAVAFTFSVTDRGSFDAVANWKRKVDSVLEQHQPNGSAKKAQLSATVLIMNKIDELLPGSLSMSSSTGATVSMPEAKALAQQLGLDLFPVSVKTGHGVDEVFTELAERHMKRLHEDAQVVSQTAPSVASRTSKPLAAGDATKSDSAVHSPSNTTQRTPASTLIPAAPRSGTASPVVPSPNASAPLVFTAAALEKEKKSRRPSSASPKPRSPGSAGAAGEKECLIM</sequence>
<name>A0A1Y2HJ70_9FUNG</name>
<dbReference type="SMART" id="SM00174">
    <property type="entry name" value="RHO"/>
    <property type="match status" value="1"/>
</dbReference>
<dbReference type="STRING" id="765915.A0A1Y2HJ70"/>
<dbReference type="InterPro" id="IPR027417">
    <property type="entry name" value="P-loop_NTPase"/>
</dbReference>
<dbReference type="SMART" id="SM00173">
    <property type="entry name" value="RAS"/>
    <property type="match status" value="1"/>
</dbReference>
<feature type="region of interest" description="Disordered" evidence="3">
    <location>
        <begin position="204"/>
        <end position="313"/>
    </location>
</feature>
<reference evidence="4 5" key="1">
    <citation type="submission" date="2016-07" db="EMBL/GenBank/DDBJ databases">
        <title>Pervasive Adenine N6-methylation of Active Genes in Fungi.</title>
        <authorList>
            <consortium name="DOE Joint Genome Institute"/>
            <person name="Mondo S.J."/>
            <person name="Dannebaum R.O."/>
            <person name="Kuo R.C."/>
            <person name="Labutti K."/>
            <person name="Haridas S."/>
            <person name="Kuo A."/>
            <person name="Salamov A."/>
            <person name="Ahrendt S.R."/>
            <person name="Lipzen A."/>
            <person name="Sullivan W."/>
            <person name="Andreopoulos W.B."/>
            <person name="Clum A."/>
            <person name="Lindquist E."/>
            <person name="Daum C."/>
            <person name="Ramamoorthy G.K."/>
            <person name="Gryganskyi A."/>
            <person name="Culley D."/>
            <person name="Magnuson J.K."/>
            <person name="James T.Y."/>
            <person name="O'Malley M.A."/>
            <person name="Stajich J.E."/>
            <person name="Spatafora J.W."/>
            <person name="Visel A."/>
            <person name="Grigoriev I.V."/>
        </authorList>
    </citation>
    <scope>NUCLEOTIDE SEQUENCE [LARGE SCALE GENOMIC DNA]</scope>
    <source>
        <strain evidence="4 5">PL171</strain>
    </source>
</reference>
<dbReference type="InterPro" id="IPR001806">
    <property type="entry name" value="Small_GTPase"/>
</dbReference>
<dbReference type="SUPFAM" id="SSF52540">
    <property type="entry name" value="P-loop containing nucleoside triphosphate hydrolases"/>
    <property type="match status" value="1"/>
</dbReference>
<dbReference type="AlphaFoldDB" id="A0A1Y2HJ70"/>
<feature type="compositionally biased region" description="Low complexity" evidence="3">
    <location>
        <begin position="289"/>
        <end position="305"/>
    </location>
</feature>
<keyword evidence="4" id="KW-0378">Hydrolase</keyword>
<feature type="compositionally biased region" description="Polar residues" evidence="3">
    <location>
        <begin position="207"/>
        <end position="220"/>
    </location>
</feature>
<dbReference type="PROSITE" id="PS51421">
    <property type="entry name" value="RAS"/>
    <property type="match status" value="1"/>
</dbReference>
<dbReference type="NCBIfam" id="TIGR00231">
    <property type="entry name" value="small_GTP"/>
    <property type="match status" value="1"/>
</dbReference>
<dbReference type="InterPro" id="IPR005225">
    <property type="entry name" value="Small_GTP-bd"/>
</dbReference>
<dbReference type="SMART" id="SM00176">
    <property type="entry name" value="RAN"/>
    <property type="match status" value="1"/>
</dbReference>